<evidence type="ECO:0000313" key="2">
    <source>
        <dbReference type="Proteomes" id="UP000054321"/>
    </source>
</evidence>
<organism evidence="1 2">
    <name type="scientific">Oidiodendron maius (strain Zn)</name>
    <dbReference type="NCBI Taxonomy" id="913774"/>
    <lineage>
        <taxon>Eukaryota</taxon>
        <taxon>Fungi</taxon>
        <taxon>Dikarya</taxon>
        <taxon>Ascomycota</taxon>
        <taxon>Pezizomycotina</taxon>
        <taxon>Leotiomycetes</taxon>
        <taxon>Leotiomycetes incertae sedis</taxon>
        <taxon>Myxotrichaceae</taxon>
        <taxon>Oidiodendron</taxon>
    </lineage>
</organism>
<sequence>MPFQFVDNTVSIDRDARKKIRSHVATGRNAGKRHSRPSRKEAFVLPSKTTIQTAVQSTSNLISDKNVDAVSEIERQIGDELSVLCLPAPLISPGSRPMVRRALNNLIVKPDGHAEAIHHLSQAFQLVNNRLSGNDPVSDATIAVVVALAQFERHQGQYRRGIVHLDGLMRMVELRGGISTLTMHKSNLTQKLFRADLEFALYLGSATRFSIKDVMLGSTAMIGLRSTFTRDCQGHHNVSDFQSFKKFNPDLQDIIMDMIGVARMLNDISARLKQKVNYYIFHDTSILLGYRLIYINPLGSLHVGDRLENVLHLGLAAFLMTFLRRLDHKISDMPLLSGLARSAVQEEFDYDKENQEILLWVLFIGKTSIFKPWDDTWLVPLIRRTMQALGLCTWEEVHQTLAKWPWVNTVHDKIGRHLCKSSTLDI</sequence>
<dbReference type="EMBL" id="KN832879">
    <property type="protein sequence ID" value="KIM99089.1"/>
    <property type="molecule type" value="Genomic_DNA"/>
</dbReference>
<dbReference type="STRING" id="913774.A0A0C3H760"/>
<dbReference type="PANTHER" id="PTHR37540">
    <property type="entry name" value="TRANSCRIPTION FACTOR (ACR-2), PUTATIVE-RELATED-RELATED"/>
    <property type="match status" value="1"/>
</dbReference>
<dbReference type="HOGENOM" id="CLU_023254_3_0_1"/>
<dbReference type="OrthoDB" id="4158087at2759"/>
<gene>
    <name evidence="1" type="ORF">OIDMADRAFT_127640</name>
</gene>
<reference evidence="1 2" key="1">
    <citation type="submission" date="2014-04" db="EMBL/GenBank/DDBJ databases">
        <authorList>
            <consortium name="DOE Joint Genome Institute"/>
            <person name="Kuo A."/>
            <person name="Martino E."/>
            <person name="Perotto S."/>
            <person name="Kohler A."/>
            <person name="Nagy L.G."/>
            <person name="Floudas D."/>
            <person name="Copeland A."/>
            <person name="Barry K.W."/>
            <person name="Cichocki N."/>
            <person name="Veneault-Fourrey C."/>
            <person name="LaButti K."/>
            <person name="Lindquist E.A."/>
            <person name="Lipzen A."/>
            <person name="Lundell T."/>
            <person name="Morin E."/>
            <person name="Murat C."/>
            <person name="Sun H."/>
            <person name="Tunlid A."/>
            <person name="Henrissat B."/>
            <person name="Grigoriev I.V."/>
            <person name="Hibbett D.S."/>
            <person name="Martin F."/>
            <person name="Nordberg H.P."/>
            <person name="Cantor M.N."/>
            <person name="Hua S.X."/>
        </authorList>
    </citation>
    <scope>NUCLEOTIDE SEQUENCE [LARGE SCALE GENOMIC DNA]</scope>
    <source>
        <strain evidence="1 2">Zn</strain>
    </source>
</reference>
<dbReference type="AlphaFoldDB" id="A0A0C3H760"/>
<dbReference type="InParanoid" id="A0A0C3H760"/>
<proteinExistence type="predicted"/>
<keyword evidence="2" id="KW-1185">Reference proteome</keyword>
<dbReference type="Proteomes" id="UP000054321">
    <property type="component" value="Unassembled WGS sequence"/>
</dbReference>
<evidence type="ECO:0000313" key="1">
    <source>
        <dbReference type="EMBL" id="KIM99089.1"/>
    </source>
</evidence>
<dbReference type="PANTHER" id="PTHR37540:SF9">
    <property type="entry name" value="ZN(2)-C6 FUNGAL-TYPE DOMAIN-CONTAINING PROTEIN"/>
    <property type="match status" value="1"/>
</dbReference>
<protein>
    <submittedName>
        <fullName evidence="1">Uncharacterized protein</fullName>
    </submittedName>
</protein>
<reference evidence="2" key="2">
    <citation type="submission" date="2015-01" db="EMBL/GenBank/DDBJ databases">
        <title>Evolutionary Origins and Diversification of the Mycorrhizal Mutualists.</title>
        <authorList>
            <consortium name="DOE Joint Genome Institute"/>
            <consortium name="Mycorrhizal Genomics Consortium"/>
            <person name="Kohler A."/>
            <person name="Kuo A."/>
            <person name="Nagy L.G."/>
            <person name="Floudas D."/>
            <person name="Copeland A."/>
            <person name="Barry K.W."/>
            <person name="Cichocki N."/>
            <person name="Veneault-Fourrey C."/>
            <person name="LaButti K."/>
            <person name="Lindquist E.A."/>
            <person name="Lipzen A."/>
            <person name="Lundell T."/>
            <person name="Morin E."/>
            <person name="Murat C."/>
            <person name="Riley R."/>
            <person name="Ohm R."/>
            <person name="Sun H."/>
            <person name="Tunlid A."/>
            <person name="Henrissat B."/>
            <person name="Grigoriev I.V."/>
            <person name="Hibbett D.S."/>
            <person name="Martin F."/>
        </authorList>
    </citation>
    <scope>NUCLEOTIDE SEQUENCE [LARGE SCALE GENOMIC DNA]</scope>
    <source>
        <strain evidence="2">Zn</strain>
    </source>
</reference>
<accession>A0A0C3H760</accession>
<name>A0A0C3H760_OIDMZ</name>